<gene>
    <name evidence="1" type="ORF">WMW72_26565</name>
</gene>
<dbReference type="EMBL" id="JBBPCC010000021">
    <property type="protein sequence ID" value="MEK8131477.1"/>
    <property type="molecule type" value="Genomic_DNA"/>
</dbReference>
<reference evidence="1 2" key="1">
    <citation type="submission" date="2024-04" db="EMBL/GenBank/DDBJ databases">
        <title>draft genome sequnece of Paenibacillus filicis.</title>
        <authorList>
            <person name="Kim D.-U."/>
        </authorList>
    </citation>
    <scope>NUCLEOTIDE SEQUENCE [LARGE SCALE GENOMIC DNA]</scope>
    <source>
        <strain evidence="1 2">KACC14197</strain>
    </source>
</reference>
<dbReference type="GO" id="GO:0016301">
    <property type="term" value="F:kinase activity"/>
    <property type="evidence" value="ECO:0007669"/>
    <property type="project" value="UniProtKB-KW"/>
</dbReference>
<organism evidence="1 2">
    <name type="scientific">Paenibacillus filicis</name>
    <dbReference type="NCBI Taxonomy" id="669464"/>
    <lineage>
        <taxon>Bacteria</taxon>
        <taxon>Bacillati</taxon>
        <taxon>Bacillota</taxon>
        <taxon>Bacilli</taxon>
        <taxon>Bacillales</taxon>
        <taxon>Paenibacillaceae</taxon>
        <taxon>Paenibacillus</taxon>
    </lineage>
</organism>
<comment type="caution">
    <text evidence="1">The sequence shown here is derived from an EMBL/GenBank/DDBJ whole genome shotgun (WGS) entry which is preliminary data.</text>
</comment>
<keyword evidence="1" id="KW-0808">Transferase</keyword>
<accession>A0ABU9DRK0</accession>
<keyword evidence="1" id="KW-0418">Kinase</keyword>
<name>A0ABU9DRK0_9BACL</name>
<protein>
    <submittedName>
        <fullName evidence="1">Kinase</fullName>
    </submittedName>
</protein>
<sequence length="192" mass="22960">MSKRYLTHDAVLIGRGKQGEVYRISPERCIKIYKEHVHARQEHEAYLRAQHSEYTPKLYEAGPDYLIMEYVQGETLYQRLKRKKRMTRKEAEMLHGVLKEMKRLEFTRRDIALFHILIPEEGSLKIIDLVHAYVKTSNVPHFLFKQLKKLGQLDRFADYMKEMDPVMLGDWNHYFLKRGGRYGHVRVVQPEQ</sequence>
<dbReference type="InterPro" id="IPR011009">
    <property type="entry name" value="Kinase-like_dom_sf"/>
</dbReference>
<dbReference type="Gene3D" id="1.10.510.10">
    <property type="entry name" value="Transferase(Phosphotransferase) domain 1"/>
    <property type="match status" value="1"/>
</dbReference>
<evidence type="ECO:0000313" key="1">
    <source>
        <dbReference type="EMBL" id="MEK8131477.1"/>
    </source>
</evidence>
<evidence type="ECO:0000313" key="2">
    <source>
        <dbReference type="Proteomes" id="UP001469365"/>
    </source>
</evidence>
<dbReference type="RefSeq" id="WP_341418609.1">
    <property type="nucleotide sequence ID" value="NZ_JBBPCC010000021.1"/>
</dbReference>
<proteinExistence type="predicted"/>
<keyword evidence="2" id="KW-1185">Reference proteome</keyword>
<dbReference type="Proteomes" id="UP001469365">
    <property type="component" value="Unassembled WGS sequence"/>
</dbReference>
<dbReference type="SUPFAM" id="SSF56112">
    <property type="entry name" value="Protein kinase-like (PK-like)"/>
    <property type="match status" value="1"/>
</dbReference>